<dbReference type="PROSITE" id="PS01175">
    <property type="entry name" value="RIBONUCLEASE_II"/>
    <property type="match status" value="1"/>
</dbReference>
<dbReference type="InterPro" id="IPR001900">
    <property type="entry name" value="RNase_II/R"/>
</dbReference>
<dbReference type="InterPro" id="IPR028591">
    <property type="entry name" value="DIS3L2"/>
</dbReference>
<feature type="compositionally biased region" description="Polar residues" evidence="9">
    <location>
        <begin position="137"/>
        <end position="150"/>
    </location>
</feature>
<comment type="subcellular location">
    <subcellularLocation>
        <location evidence="8">Cytoplasm</location>
    </subcellularLocation>
    <subcellularLocation>
        <location evidence="8">Cytoplasm</location>
        <location evidence="8">P-body</location>
    </subcellularLocation>
</comment>
<dbReference type="SMART" id="SM00955">
    <property type="entry name" value="RNB"/>
    <property type="match status" value="1"/>
</dbReference>
<evidence type="ECO:0000256" key="5">
    <source>
        <dbReference type="ARBA" id="ARBA00022839"/>
    </source>
</evidence>
<evidence type="ECO:0000256" key="1">
    <source>
        <dbReference type="ARBA" id="ARBA00022490"/>
    </source>
</evidence>
<feature type="site" description="Important for catalytic activity" evidence="8">
    <location>
        <position position="719"/>
    </location>
</feature>
<keyword evidence="7 8" id="KW-0694">RNA-binding</keyword>
<dbReference type="InterPro" id="IPR041505">
    <property type="entry name" value="Dis3_CSD2"/>
</dbReference>
<comment type="similarity">
    <text evidence="8">Belongs to the RNR ribonuclease family. DIS3L2 subfamily.</text>
</comment>
<reference evidence="11" key="1">
    <citation type="submission" date="2022-11" db="UniProtKB">
        <authorList>
            <consortium name="EnsemblMetazoa"/>
        </authorList>
    </citation>
    <scope>IDENTIFICATION</scope>
</reference>
<dbReference type="GO" id="GO:0046872">
    <property type="term" value="F:metal ion binding"/>
    <property type="evidence" value="ECO:0007669"/>
    <property type="project" value="UniProtKB-KW"/>
</dbReference>
<feature type="region of interest" description="Disordered" evidence="9">
    <location>
        <begin position="531"/>
        <end position="555"/>
    </location>
</feature>
<evidence type="ECO:0000313" key="12">
    <source>
        <dbReference type="Proteomes" id="UP000887568"/>
    </source>
</evidence>
<dbReference type="InterPro" id="IPR033771">
    <property type="entry name" value="Rrp44_CSD1"/>
</dbReference>
<evidence type="ECO:0000313" key="11">
    <source>
        <dbReference type="EnsemblMetazoa" id="XP_038075126.1"/>
    </source>
</evidence>
<dbReference type="Gene3D" id="2.40.50.140">
    <property type="entry name" value="Nucleic acid-binding proteins"/>
    <property type="match status" value="1"/>
</dbReference>
<dbReference type="Pfam" id="PF17849">
    <property type="entry name" value="OB_Dis3"/>
    <property type="match status" value="1"/>
</dbReference>
<feature type="compositionally biased region" description="Basic and acidic residues" evidence="9">
    <location>
        <begin position="246"/>
        <end position="257"/>
    </location>
</feature>
<evidence type="ECO:0000259" key="10">
    <source>
        <dbReference type="SMART" id="SM00955"/>
    </source>
</evidence>
<keyword evidence="1 8" id="KW-0963">Cytoplasm</keyword>
<dbReference type="Proteomes" id="UP000887568">
    <property type="component" value="Unplaced"/>
</dbReference>
<dbReference type="OrthoDB" id="372421at2759"/>
<keyword evidence="8" id="KW-0464">Manganese</keyword>
<dbReference type="RefSeq" id="XP_038075126.1">
    <property type="nucleotide sequence ID" value="XM_038219198.1"/>
</dbReference>
<dbReference type="EC" id="3.1.13.-" evidence="8"/>
<feature type="domain" description="RNB" evidence="10">
    <location>
        <begin position="699"/>
        <end position="1051"/>
    </location>
</feature>
<dbReference type="HAMAP" id="MF_03045">
    <property type="entry name" value="DIS3L2"/>
    <property type="match status" value="1"/>
</dbReference>
<dbReference type="EnsemblMetazoa" id="XM_038219198.1">
    <property type="protein sequence ID" value="XP_038075126.1"/>
    <property type="gene ID" value="LOC119742930"/>
</dbReference>
<feature type="binding site" evidence="8">
    <location>
        <position position="711"/>
    </location>
    <ligand>
        <name>Mg(2+)</name>
        <dbReference type="ChEBI" id="CHEBI:18420"/>
    </ligand>
</feature>
<feature type="region of interest" description="Disordered" evidence="9">
    <location>
        <begin position="408"/>
        <end position="428"/>
    </location>
</feature>
<keyword evidence="3 8" id="KW-0479">Metal-binding</keyword>
<keyword evidence="4 8" id="KW-0378">Hydrolase</keyword>
<dbReference type="GO" id="GO:1990074">
    <property type="term" value="P:polyuridylation-dependent mRNA catabolic process"/>
    <property type="evidence" value="ECO:0007669"/>
    <property type="project" value="UniProtKB-UniRule"/>
</dbReference>
<dbReference type="InterPro" id="IPR012340">
    <property type="entry name" value="NA-bd_OB-fold"/>
</dbReference>
<dbReference type="GO" id="GO:0008266">
    <property type="term" value="F:poly(U) RNA binding"/>
    <property type="evidence" value="ECO:0007669"/>
    <property type="project" value="UniProtKB-ARBA"/>
</dbReference>
<keyword evidence="12" id="KW-1185">Reference proteome</keyword>
<dbReference type="InterPro" id="IPR041093">
    <property type="entry name" value="Dis3l2-like_C"/>
</dbReference>
<dbReference type="InterPro" id="IPR022966">
    <property type="entry name" value="RNase_II/R_CS"/>
</dbReference>
<dbReference type="FunFam" id="2.40.50.140:FF:000177">
    <property type="entry name" value="DIS3-like exonuclease 2"/>
    <property type="match status" value="1"/>
</dbReference>
<dbReference type="GO" id="GO:0000175">
    <property type="term" value="F:3'-5'-RNA exonuclease activity"/>
    <property type="evidence" value="ECO:0007669"/>
    <property type="project" value="UniProtKB-UniRule"/>
</dbReference>
<feature type="compositionally biased region" description="Acidic residues" evidence="9">
    <location>
        <begin position="52"/>
        <end position="62"/>
    </location>
</feature>
<evidence type="ECO:0000256" key="7">
    <source>
        <dbReference type="ARBA" id="ARBA00022884"/>
    </source>
</evidence>
<feature type="compositionally biased region" description="Basic and acidic residues" evidence="9">
    <location>
        <begin position="196"/>
        <end position="211"/>
    </location>
</feature>
<feature type="compositionally biased region" description="Polar residues" evidence="9">
    <location>
        <begin position="221"/>
        <end position="233"/>
    </location>
</feature>
<feature type="compositionally biased region" description="Polar residues" evidence="9">
    <location>
        <begin position="95"/>
        <end position="121"/>
    </location>
</feature>
<dbReference type="PANTHER" id="PTHR23355:SF9">
    <property type="entry name" value="DIS3-LIKE EXONUCLEASE 2"/>
    <property type="match status" value="1"/>
</dbReference>
<evidence type="ECO:0000256" key="3">
    <source>
        <dbReference type="ARBA" id="ARBA00022723"/>
    </source>
</evidence>
<feature type="compositionally biased region" description="Basic residues" evidence="9">
    <location>
        <begin position="67"/>
        <end position="79"/>
    </location>
</feature>
<evidence type="ECO:0000256" key="4">
    <source>
        <dbReference type="ARBA" id="ARBA00022801"/>
    </source>
</evidence>
<feature type="compositionally biased region" description="Basic and acidic residues" evidence="9">
    <location>
        <begin position="123"/>
        <end position="136"/>
    </location>
</feature>
<proteinExistence type="inferred from homology"/>
<dbReference type="AlphaFoldDB" id="A0A914BGV6"/>
<protein>
    <recommendedName>
        <fullName evidence="8">DIS3-like exonuclease 2</fullName>
        <ecNumber evidence="8">3.1.13.-</ecNumber>
    </recommendedName>
</protein>
<evidence type="ECO:0000256" key="9">
    <source>
        <dbReference type="SAM" id="MobiDB-lite"/>
    </source>
</evidence>
<dbReference type="Pfam" id="PF00773">
    <property type="entry name" value="RNB"/>
    <property type="match status" value="1"/>
</dbReference>
<dbReference type="GO" id="GO:0010587">
    <property type="term" value="P:miRNA catabolic process"/>
    <property type="evidence" value="ECO:0007669"/>
    <property type="project" value="TreeGrafter"/>
</dbReference>
<evidence type="ECO:0000256" key="8">
    <source>
        <dbReference type="HAMAP-Rule" id="MF_03045"/>
    </source>
</evidence>
<dbReference type="Gene3D" id="2.40.50.690">
    <property type="match status" value="1"/>
</dbReference>
<keyword evidence="5 8" id="KW-0269">Exonuclease</keyword>
<dbReference type="GeneID" id="119742930"/>
<dbReference type="InterPro" id="IPR050180">
    <property type="entry name" value="RNR_Ribonuclease"/>
</dbReference>
<feature type="compositionally biased region" description="Basic residues" evidence="9">
    <location>
        <begin position="300"/>
        <end position="309"/>
    </location>
</feature>
<dbReference type="GO" id="GO:0000932">
    <property type="term" value="C:P-body"/>
    <property type="evidence" value="ECO:0007669"/>
    <property type="project" value="UniProtKB-SubCell"/>
</dbReference>
<evidence type="ECO:0000256" key="6">
    <source>
        <dbReference type="ARBA" id="ARBA00022842"/>
    </source>
</evidence>
<dbReference type="GO" id="GO:0000956">
    <property type="term" value="P:nuclear-transcribed mRNA catabolic process"/>
    <property type="evidence" value="ECO:0007669"/>
    <property type="project" value="UniProtKB-UniRule"/>
</dbReference>
<feature type="binding site" evidence="8">
    <location>
        <position position="720"/>
    </location>
    <ligand>
        <name>Mg(2+)</name>
        <dbReference type="ChEBI" id="CHEBI:18420"/>
    </ligand>
</feature>
<feature type="region of interest" description="Disordered" evidence="9">
    <location>
        <begin position="25"/>
        <end position="322"/>
    </location>
</feature>
<dbReference type="Pfam" id="PF17216">
    <property type="entry name" value="Rrp44_CSD1"/>
    <property type="match status" value="1"/>
</dbReference>
<comment type="cofactor">
    <cofactor evidence="8">
        <name>Mg(2+)</name>
        <dbReference type="ChEBI" id="CHEBI:18420"/>
    </cofactor>
    <cofactor evidence="8">
        <name>Mn(2+)</name>
        <dbReference type="ChEBI" id="CHEBI:29035"/>
    </cofactor>
</comment>
<organism evidence="11 12">
    <name type="scientific">Patiria miniata</name>
    <name type="common">Bat star</name>
    <name type="synonym">Asterina miniata</name>
    <dbReference type="NCBI Taxonomy" id="46514"/>
    <lineage>
        <taxon>Eukaryota</taxon>
        <taxon>Metazoa</taxon>
        <taxon>Echinodermata</taxon>
        <taxon>Eleutherozoa</taxon>
        <taxon>Asterozoa</taxon>
        <taxon>Asteroidea</taxon>
        <taxon>Valvatacea</taxon>
        <taxon>Valvatida</taxon>
        <taxon>Asterinidae</taxon>
        <taxon>Patiria</taxon>
    </lineage>
</organism>
<accession>A0A914BGV6</accession>
<keyword evidence="6 8" id="KW-0460">Magnesium</keyword>
<sequence length="1193" mass="133369">MEDTAASLVDASPDEVLDVNCKTAKQTRKDAVMQDKTLQQEEETKTGKDDVGEVDEENEVMEMENTKKKRRRRRKHRHSSKEDAADQAEVVDVNAASSVNDDSQCSADQPASKQKVSTRQGQPKKDRPRSAEDKELTQSQYLQLTGQQDWRQGGAAGGEHEDRPMSSKGQSNKAGKSHKAEQKGRQTPSKTPKGKPQPETHEASPKRDRPNSSKGRMYRNQAPSDQQKISQTPKNEKSKGATSRNTPRDTKSSKNQKDSPQTNRRAEAQMQQNVQNGEDHTPSKGDPMGQRTPGSEGRGKKPKTPKSKNRNGAGTPNRKNFKPFEDYLSFEEVSHGLKRKHLLQGTLRINPRNYEESYIDSKDGGADIMISGVRARNRALEGDVVAVELLDKSAWKLLEADYMSNKKKKLRDARSAATASKPETAAKASSIAEAEKALAGELQGLEINDTSGNLPSDNAIDLNAAGTTKAKLSNNDNSMFRVSAENRVPAALPEKDGDSANVIVIRNSGLPVPDEESPQEEIEDVVKRLFPDNGNEDQTNEAGSDEKGAEKAEEEIPRRFFQKQGKIVYIIEKRHSRASSGLLKPPTSSNATDALFSPTDHRMPRMYIPLNECPDGFLERPGDFETTLFIARLEEWPKTSVIARGHLHRSLGEAGEIEPETEGMLIEHGVDYSDFSDEVIECLPKNLPWTIPQEEIAKRRDFRDHCVFTIDPASARDLDDALSCVPLGDGLYEMGVHIADVSFFVDEGNALDSVAGLRATSVYLVQKVIPMLPRLLCEHLCSLNPNEDKLTFSFLWKLTEEGEILEEWCGRSVIRSCVKMSYDHAQGIIAEPEREWRQEEMPPITGGFTISDIAKGVLNLNKIAQNLRKKRSEDGALRLDQIKLQYGLDKESGLPCGYSVYQQRDSNKLVEEFMLLANMAAAHRVHDYKKKTALLRRHPPPKSKMMDDLAGMCADLGLKVDGSSSKSIQESLSRYLGPRDDKQAWGMGQILTVLYSKPMQRAKYFCAGTLEDEVLYRHYALNVPLYTHFTSPIRRYADILVHRQLAASLGVGPVSERDTLAIQEQAMRCNERKEAAKKVSDMSSEMFFAIFVRECGPLEEDAMVMQVLDRAIDVLVMNLGVVKRVYCNALPLKSFKFEKQGKQGRLTIVWEADEHHPDEPTQILQLFSLVKVELKADKEPLKFTATMKRPDVE</sequence>
<feature type="compositionally biased region" description="Basic and acidic residues" evidence="9">
    <location>
        <begin position="544"/>
        <end position="555"/>
    </location>
</feature>
<evidence type="ECO:0000256" key="2">
    <source>
        <dbReference type="ARBA" id="ARBA00022722"/>
    </source>
</evidence>
<dbReference type="PANTHER" id="PTHR23355">
    <property type="entry name" value="RIBONUCLEASE"/>
    <property type="match status" value="1"/>
</dbReference>
<dbReference type="SUPFAM" id="SSF50249">
    <property type="entry name" value="Nucleic acid-binding proteins"/>
    <property type="match status" value="2"/>
</dbReference>
<dbReference type="OMA" id="YCKSIAG"/>
<name>A0A914BGV6_PATMI</name>
<comment type="function">
    <text evidence="8">3'-5'-exoribonuclease that specifically recognizes RNAs polyuridylated at their 3' end and mediates their degradation. Component of an exosome-independent RNA degradation pathway that mediates degradation of cytoplasmic mRNAs that have been deadenylated and subsequently uridylated at their 3'.</text>
</comment>
<feature type="compositionally biased region" description="Polar residues" evidence="9">
    <location>
        <begin position="258"/>
        <end position="276"/>
    </location>
</feature>
<dbReference type="Gene3D" id="2.40.50.700">
    <property type="match status" value="1"/>
</dbReference>
<keyword evidence="2 8" id="KW-0540">Nuclease</keyword>
<dbReference type="Pfam" id="PF17877">
    <property type="entry name" value="Dis3l2_C_term"/>
    <property type="match status" value="1"/>
</dbReference>
<feature type="compositionally biased region" description="Basic and acidic residues" evidence="9">
    <location>
        <begin position="27"/>
        <end position="51"/>
    </location>
</feature>
<dbReference type="FunFam" id="2.40.50.700:FF:000003">
    <property type="entry name" value="DIS3-like exonuclease 2"/>
    <property type="match status" value="1"/>
</dbReference>